<feature type="region of interest" description="Disordered" evidence="1">
    <location>
        <begin position="1"/>
        <end position="61"/>
    </location>
</feature>
<gene>
    <name evidence="2" type="ORF">E3T48_10965</name>
</gene>
<accession>A0A4R9B4K1</accession>
<protein>
    <submittedName>
        <fullName evidence="2">Uncharacterized protein</fullName>
    </submittedName>
</protein>
<evidence type="ECO:0000256" key="1">
    <source>
        <dbReference type="SAM" id="MobiDB-lite"/>
    </source>
</evidence>
<dbReference type="Proteomes" id="UP000298313">
    <property type="component" value="Unassembled WGS sequence"/>
</dbReference>
<evidence type="ECO:0000313" key="3">
    <source>
        <dbReference type="Proteomes" id="UP000298313"/>
    </source>
</evidence>
<keyword evidence="3" id="KW-1185">Reference proteome</keyword>
<dbReference type="RefSeq" id="WP_134524099.1">
    <property type="nucleotide sequence ID" value="NZ_SOHH01000074.1"/>
</dbReference>
<sequence length="88" mass="9293">MSLRIRGAVSTGSTTGAGLERRGAVSTGSTTGAGLERRGMLDPGAGLERRGRAGPVEAQHDRLHLLEAVREPRRRGVKLGEPRGSLHE</sequence>
<dbReference type="AlphaFoldDB" id="A0A4R9B4K1"/>
<evidence type="ECO:0000313" key="2">
    <source>
        <dbReference type="EMBL" id="TFD75941.1"/>
    </source>
</evidence>
<reference evidence="2 3" key="1">
    <citation type="submission" date="2019-03" db="EMBL/GenBank/DDBJ databases">
        <title>Genomics of glacier-inhabiting Cryobacterium strains.</title>
        <authorList>
            <person name="Liu Q."/>
            <person name="Xin Y.-H."/>
        </authorList>
    </citation>
    <scope>NUCLEOTIDE SEQUENCE [LARGE SCALE GENOMIC DNA]</scope>
    <source>
        <strain evidence="2 3">Hh4</strain>
    </source>
</reference>
<name>A0A4R9B4K1_9MICO</name>
<proteinExistence type="predicted"/>
<comment type="caution">
    <text evidence="2">The sequence shown here is derived from an EMBL/GenBank/DDBJ whole genome shotgun (WGS) entry which is preliminary data.</text>
</comment>
<organism evidence="2 3">
    <name type="scientific">Cryobacterium fucosi</name>
    <dbReference type="NCBI Taxonomy" id="1259157"/>
    <lineage>
        <taxon>Bacteria</taxon>
        <taxon>Bacillati</taxon>
        <taxon>Actinomycetota</taxon>
        <taxon>Actinomycetes</taxon>
        <taxon>Micrococcales</taxon>
        <taxon>Microbacteriaceae</taxon>
        <taxon>Cryobacterium</taxon>
    </lineage>
</organism>
<feature type="compositionally biased region" description="Low complexity" evidence="1">
    <location>
        <begin position="7"/>
        <end position="34"/>
    </location>
</feature>
<dbReference type="EMBL" id="SOHH01000074">
    <property type="protein sequence ID" value="TFD75941.1"/>
    <property type="molecule type" value="Genomic_DNA"/>
</dbReference>